<protein>
    <recommendedName>
        <fullName evidence="1">Cysteine-rich CPCC domain-containing protein</fullName>
    </recommendedName>
</protein>
<dbReference type="Pfam" id="PF20461">
    <property type="entry name" value="DUF6714"/>
    <property type="match status" value="1"/>
</dbReference>
<feature type="domain" description="Cysteine-rich CPCC" evidence="1">
    <location>
        <begin position="3"/>
        <end position="71"/>
    </location>
</feature>
<sequence>MLYPCLCCGYLTLTEKPPGTYLICPICCWEDSLTDDEPGSNDVSRRYAQRNFIAFGACEREWLSYVRSPSSTDQRDPNWQTIDAQADAASLHLIQQIIKAFDGVTRDDGVSLHEARAIDDYEGESGRAAARQKDTESRWQDVPVQWLEEFSDVFHFFDAKGFRYYLPAYMIWAIKNYQITKSNSLDMMIYSLDVYEDKKYPDYDPYHRFRLFNEEQVKAVASFLRFMATYGRDWIDAGAADRALQKYWQRTLTLNPSTKKGEGL</sequence>
<gene>
    <name evidence="2" type="ORF">ENR15_20575</name>
</gene>
<organism evidence="2">
    <name type="scientific">Planktothricoides sp. SpSt-374</name>
    <dbReference type="NCBI Taxonomy" id="2282167"/>
    <lineage>
        <taxon>Bacteria</taxon>
        <taxon>Bacillati</taxon>
        <taxon>Cyanobacteriota</taxon>
        <taxon>Cyanophyceae</taxon>
        <taxon>Oscillatoriophycideae</taxon>
        <taxon>Oscillatoriales</taxon>
        <taxon>Oscillatoriaceae</taxon>
        <taxon>Planktothricoides</taxon>
    </lineage>
</organism>
<accession>A0A7C3VRQ8</accession>
<evidence type="ECO:0000313" key="2">
    <source>
        <dbReference type="EMBL" id="HGG02970.1"/>
    </source>
</evidence>
<evidence type="ECO:0000259" key="1">
    <source>
        <dbReference type="Pfam" id="PF14206"/>
    </source>
</evidence>
<dbReference type="AlphaFoldDB" id="A0A7C3VRQ8"/>
<reference evidence="2" key="1">
    <citation type="journal article" date="2020" name="mSystems">
        <title>Genome- and Community-Level Interaction Insights into Carbon Utilization and Element Cycling Functions of Hydrothermarchaeota in Hydrothermal Sediment.</title>
        <authorList>
            <person name="Zhou Z."/>
            <person name="Liu Y."/>
            <person name="Xu W."/>
            <person name="Pan J."/>
            <person name="Luo Z.H."/>
            <person name="Li M."/>
        </authorList>
    </citation>
    <scope>NUCLEOTIDE SEQUENCE [LARGE SCALE GENOMIC DNA]</scope>
    <source>
        <strain evidence="2">SpSt-374</strain>
    </source>
</reference>
<comment type="caution">
    <text evidence="2">The sequence shown here is derived from an EMBL/GenBank/DDBJ whole genome shotgun (WGS) entry which is preliminary data.</text>
</comment>
<dbReference type="InterPro" id="IPR025983">
    <property type="entry name" value="Cys_rich_CPCC"/>
</dbReference>
<dbReference type="InterPro" id="IPR046560">
    <property type="entry name" value="DUF6714"/>
</dbReference>
<proteinExistence type="predicted"/>
<dbReference type="Pfam" id="PF14206">
    <property type="entry name" value="Cys_rich_CPCC"/>
    <property type="match status" value="1"/>
</dbReference>
<name>A0A7C3VRQ8_9CYAN</name>
<dbReference type="EMBL" id="DSPX01000203">
    <property type="protein sequence ID" value="HGG02970.1"/>
    <property type="molecule type" value="Genomic_DNA"/>
</dbReference>